<dbReference type="InterPro" id="IPR050539">
    <property type="entry name" value="ThrE_Dicarb/AminoAcid_Exp"/>
</dbReference>
<evidence type="ECO:0000256" key="1">
    <source>
        <dbReference type="ARBA" id="ARBA00004651"/>
    </source>
</evidence>
<dbReference type="GO" id="GO:0015744">
    <property type="term" value="P:succinate transport"/>
    <property type="evidence" value="ECO:0007669"/>
    <property type="project" value="TreeGrafter"/>
</dbReference>
<dbReference type="PANTHER" id="PTHR34390:SF2">
    <property type="entry name" value="SUCCINATE TRANSPORTER SUBUNIT YJJP-RELATED"/>
    <property type="match status" value="1"/>
</dbReference>
<protein>
    <submittedName>
        <fullName evidence="10">Uncharacterized membrane protein YjjP (DUF1212 family)</fullName>
    </submittedName>
</protein>
<comment type="caution">
    <text evidence="10">The sequence shown here is derived from an EMBL/GenBank/DDBJ whole genome shotgun (WGS) entry which is preliminary data.</text>
</comment>
<dbReference type="AlphaFoldDB" id="A0A3N2CRV7"/>
<feature type="transmembrane region" description="Helical" evidence="7">
    <location>
        <begin position="120"/>
        <end position="141"/>
    </location>
</feature>
<dbReference type="Pfam" id="PF12821">
    <property type="entry name" value="ThrE_2"/>
    <property type="match status" value="1"/>
</dbReference>
<comment type="similarity">
    <text evidence="6">Belongs to the ThrE exporter (TC 2.A.79) family.</text>
</comment>
<keyword evidence="4 7" id="KW-1133">Transmembrane helix</keyword>
<accession>A0A3N2CRV7</accession>
<proteinExistence type="inferred from homology"/>
<feature type="transmembrane region" description="Helical" evidence="7">
    <location>
        <begin position="356"/>
        <end position="377"/>
    </location>
</feature>
<reference evidence="10 11" key="1">
    <citation type="submission" date="2018-11" db="EMBL/GenBank/DDBJ databases">
        <title>Sequencing the genomes of 1000 actinobacteria strains.</title>
        <authorList>
            <person name="Klenk H.-P."/>
        </authorList>
    </citation>
    <scope>NUCLEOTIDE SEQUENCE [LARGE SCALE GENOMIC DNA]</scope>
    <source>
        <strain evidence="10 11">DSM 12652</strain>
    </source>
</reference>
<feature type="transmembrane region" description="Helical" evidence="7">
    <location>
        <begin position="389"/>
        <end position="412"/>
    </location>
</feature>
<dbReference type="InterPro" id="IPR024528">
    <property type="entry name" value="ThrE_2"/>
</dbReference>
<dbReference type="PANTHER" id="PTHR34390">
    <property type="entry name" value="UPF0442 PROTEIN YJJB-RELATED"/>
    <property type="match status" value="1"/>
</dbReference>
<evidence type="ECO:0000256" key="3">
    <source>
        <dbReference type="ARBA" id="ARBA00022692"/>
    </source>
</evidence>
<keyword evidence="3 7" id="KW-0812">Transmembrane</keyword>
<evidence type="ECO:0000256" key="6">
    <source>
        <dbReference type="ARBA" id="ARBA00034125"/>
    </source>
</evidence>
<evidence type="ECO:0000259" key="9">
    <source>
        <dbReference type="Pfam" id="PF12821"/>
    </source>
</evidence>
<evidence type="ECO:0000256" key="7">
    <source>
        <dbReference type="SAM" id="Phobius"/>
    </source>
</evidence>
<feature type="transmembrane region" description="Helical" evidence="7">
    <location>
        <begin position="329"/>
        <end position="349"/>
    </location>
</feature>
<comment type="subcellular location">
    <subcellularLocation>
        <location evidence="1">Cell membrane</location>
        <topology evidence="1">Multi-pass membrane protein</topology>
    </subcellularLocation>
</comment>
<dbReference type="Proteomes" id="UP000281738">
    <property type="component" value="Unassembled WGS sequence"/>
</dbReference>
<evidence type="ECO:0000259" key="8">
    <source>
        <dbReference type="Pfam" id="PF06738"/>
    </source>
</evidence>
<organism evidence="10 11">
    <name type="scientific">Nocardioides aurantiacus</name>
    <dbReference type="NCBI Taxonomy" id="86796"/>
    <lineage>
        <taxon>Bacteria</taxon>
        <taxon>Bacillati</taxon>
        <taxon>Actinomycetota</taxon>
        <taxon>Actinomycetes</taxon>
        <taxon>Propionibacteriales</taxon>
        <taxon>Nocardioidaceae</taxon>
        <taxon>Nocardioides</taxon>
    </lineage>
</organism>
<dbReference type="OrthoDB" id="9763957at2"/>
<evidence type="ECO:0000313" key="11">
    <source>
        <dbReference type="Proteomes" id="UP000281738"/>
    </source>
</evidence>
<feature type="transmembrane region" description="Helical" evidence="7">
    <location>
        <begin position="278"/>
        <end position="298"/>
    </location>
</feature>
<dbReference type="RefSeq" id="WP_123389352.1">
    <property type="nucleotide sequence ID" value="NZ_RKHO01000001.1"/>
</dbReference>
<feature type="transmembrane region" description="Helical" evidence="7">
    <location>
        <begin position="243"/>
        <end position="266"/>
    </location>
</feature>
<evidence type="ECO:0000256" key="2">
    <source>
        <dbReference type="ARBA" id="ARBA00022475"/>
    </source>
</evidence>
<name>A0A3N2CRV7_9ACTN</name>
<dbReference type="GO" id="GO:0022857">
    <property type="term" value="F:transmembrane transporter activity"/>
    <property type="evidence" value="ECO:0007669"/>
    <property type="project" value="InterPro"/>
</dbReference>
<feature type="domain" description="Threonine/Serine exporter ThrE" evidence="9">
    <location>
        <begin position="286"/>
        <end position="409"/>
    </location>
</feature>
<gene>
    <name evidence="10" type="ORF">EDD33_0991</name>
</gene>
<feature type="transmembrane region" description="Helical" evidence="7">
    <location>
        <begin position="201"/>
        <end position="222"/>
    </location>
</feature>
<feature type="transmembrane region" description="Helical" evidence="7">
    <location>
        <begin position="178"/>
        <end position="195"/>
    </location>
</feature>
<dbReference type="GO" id="GO:0005886">
    <property type="term" value="C:plasma membrane"/>
    <property type="evidence" value="ECO:0007669"/>
    <property type="project" value="UniProtKB-SubCell"/>
</dbReference>
<dbReference type="Pfam" id="PF06738">
    <property type="entry name" value="ThrE"/>
    <property type="match status" value="1"/>
</dbReference>
<keyword evidence="2" id="KW-1003">Cell membrane</keyword>
<dbReference type="EMBL" id="RKHO01000001">
    <property type="protein sequence ID" value="ROR90156.1"/>
    <property type="molecule type" value="Genomic_DNA"/>
</dbReference>
<evidence type="ECO:0000256" key="5">
    <source>
        <dbReference type="ARBA" id="ARBA00023136"/>
    </source>
</evidence>
<dbReference type="InterPro" id="IPR010619">
    <property type="entry name" value="ThrE-like_N"/>
</dbReference>
<evidence type="ECO:0000256" key="4">
    <source>
        <dbReference type="ARBA" id="ARBA00022989"/>
    </source>
</evidence>
<sequence length="450" mass="46764">MAGVSDARETYRVLDLALRVGEILLSSGAGAADVTATMLGLTRHCGLPNADIDVTFTLLRMSYQADPEEPPVLLTRNVAQRDIDYDDLTRVQGLVNDVMRDRVDVAEARRRVAWINSTDHYLPVWSAVVGSGVVGAGIALLLDGDALVTSVAFLAGVAITVLMRTLNRQRWPMFYQQAAGGLVATVLALVAAVVAERAGLAVDVSLVITANIVMLLSGIGFMGAIQDALSGFYLTSGARIIEALLATAGLIAGVSAGLALAPGLGVSTIGLRPGRIELAAPPLVLVGAVVAACAFAFTSYAPLRSLPAIAMSTVAGHLGYLAVLDPRDARPWAAAVAAVIIGLLSYAVAGRVRVPPLVVVVPALVPMLPGLTIYRGLSYMSDGDTLGILQLSAAAATTIALAAGVILGEYVAQPLRRNARRIEDRLSGPRMVGVMHSHLARRTRGTSAGA</sequence>
<keyword evidence="5 7" id="KW-0472">Membrane</keyword>
<feature type="domain" description="Threonine/serine exporter-like N-terminal" evidence="8">
    <location>
        <begin position="15"/>
        <end position="260"/>
    </location>
</feature>
<keyword evidence="11" id="KW-1185">Reference proteome</keyword>
<evidence type="ECO:0000313" key="10">
    <source>
        <dbReference type="EMBL" id="ROR90156.1"/>
    </source>
</evidence>